<reference evidence="3" key="1">
    <citation type="journal article" date="2023" name="Commun. Biol.">
        <title>Genome analysis of Parmales, the sister group of diatoms, reveals the evolutionary specialization of diatoms from phago-mixotrophs to photoautotrophs.</title>
        <authorList>
            <person name="Ban H."/>
            <person name="Sato S."/>
            <person name="Yoshikawa S."/>
            <person name="Yamada K."/>
            <person name="Nakamura Y."/>
            <person name="Ichinomiya M."/>
            <person name="Sato N."/>
            <person name="Blanc-Mathieu R."/>
            <person name="Endo H."/>
            <person name="Kuwata A."/>
            <person name="Ogata H."/>
        </authorList>
    </citation>
    <scope>NUCLEOTIDE SEQUENCE [LARGE SCALE GENOMIC DNA]</scope>
    <source>
        <strain evidence="3">NIES 3699</strain>
    </source>
</reference>
<sequence length="156" mass="17977">MKGEIVRHPNYDFILVMTEEELIEAAPWTSEIVFNTTLAKNSAKDLGELPKDAPDDFVESSYTDENGHILPNILLSLTVKMIESDYDHKRLQEKAHLYCLLRMGQLRGISPLVITDEEMNEKKKKKKRKGGWKAADEDEEKKEESEKKMRARAEQA</sequence>
<feature type="compositionally biased region" description="Basic residues" evidence="1">
    <location>
        <begin position="122"/>
        <end position="131"/>
    </location>
</feature>
<evidence type="ECO:0000313" key="3">
    <source>
        <dbReference type="Proteomes" id="UP001165160"/>
    </source>
</evidence>
<organism evidence="2 3">
    <name type="scientific">Triparma verrucosa</name>
    <dbReference type="NCBI Taxonomy" id="1606542"/>
    <lineage>
        <taxon>Eukaryota</taxon>
        <taxon>Sar</taxon>
        <taxon>Stramenopiles</taxon>
        <taxon>Ochrophyta</taxon>
        <taxon>Bolidophyceae</taxon>
        <taxon>Parmales</taxon>
        <taxon>Triparmaceae</taxon>
        <taxon>Triparma</taxon>
    </lineage>
</organism>
<evidence type="ECO:0000313" key="2">
    <source>
        <dbReference type="EMBL" id="GMH85855.1"/>
    </source>
</evidence>
<protein>
    <submittedName>
        <fullName evidence="2">Uncharacterized protein</fullName>
    </submittedName>
</protein>
<dbReference type="Proteomes" id="UP001165160">
    <property type="component" value="Unassembled WGS sequence"/>
</dbReference>
<feature type="compositionally biased region" description="Basic and acidic residues" evidence="1">
    <location>
        <begin position="142"/>
        <end position="156"/>
    </location>
</feature>
<proteinExistence type="predicted"/>
<accession>A0A9W7BGQ6</accession>
<evidence type="ECO:0000256" key="1">
    <source>
        <dbReference type="SAM" id="MobiDB-lite"/>
    </source>
</evidence>
<gene>
    <name evidence="2" type="ORF">TrVE_jg3965</name>
</gene>
<dbReference type="AlphaFoldDB" id="A0A9W7BGQ6"/>
<keyword evidence="3" id="KW-1185">Reference proteome</keyword>
<name>A0A9W7BGQ6_9STRA</name>
<feature type="region of interest" description="Disordered" evidence="1">
    <location>
        <begin position="117"/>
        <end position="156"/>
    </location>
</feature>
<dbReference type="EMBL" id="BRXX01000053">
    <property type="protein sequence ID" value="GMH85855.1"/>
    <property type="molecule type" value="Genomic_DNA"/>
</dbReference>
<comment type="caution">
    <text evidence="2">The sequence shown here is derived from an EMBL/GenBank/DDBJ whole genome shotgun (WGS) entry which is preliminary data.</text>
</comment>